<evidence type="ECO:0000256" key="4">
    <source>
        <dbReference type="ARBA" id="ARBA00022679"/>
    </source>
</evidence>
<evidence type="ECO:0000256" key="1">
    <source>
        <dbReference type="ARBA" id="ARBA00006219"/>
    </source>
</evidence>
<comment type="catalytic activity">
    <reaction evidence="8">
        <text>D-maltose + ATP = alpha-maltose 1-phosphate + ADP + H(+)</text>
        <dbReference type="Rhea" id="RHEA:31915"/>
        <dbReference type="ChEBI" id="CHEBI:15378"/>
        <dbReference type="ChEBI" id="CHEBI:17306"/>
        <dbReference type="ChEBI" id="CHEBI:30616"/>
        <dbReference type="ChEBI" id="CHEBI:63576"/>
        <dbReference type="ChEBI" id="CHEBI:456216"/>
        <dbReference type="EC" id="2.7.1.175"/>
    </reaction>
</comment>
<comment type="caution">
    <text evidence="10">The sequence shown here is derived from an EMBL/GenBank/DDBJ whole genome shotgun (WGS) entry which is preliminary data.</text>
</comment>
<dbReference type="InterPro" id="IPR040999">
    <property type="entry name" value="Mak_N_cap"/>
</dbReference>
<protein>
    <recommendedName>
        <fullName evidence="3">Maltokinase</fullName>
        <ecNumber evidence="2">2.7.1.175</ecNumber>
    </recommendedName>
    <alternativeName>
        <fullName evidence="7">Maltose-1-phosphate synthase</fullName>
    </alternativeName>
</protein>
<dbReference type="OrthoDB" id="9806009at2"/>
<dbReference type="NCBIfam" id="TIGR02457">
    <property type="entry name" value="TreS_Cterm"/>
    <property type="match status" value="1"/>
</dbReference>
<dbReference type="AlphaFoldDB" id="A0A3P1BIA1"/>
<dbReference type="Gene3D" id="3.90.1200.10">
    <property type="match status" value="1"/>
</dbReference>
<keyword evidence="5" id="KW-0547">Nucleotide-binding</keyword>
<dbReference type="EMBL" id="RQJO01000010">
    <property type="protein sequence ID" value="RRB00819.1"/>
    <property type="molecule type" value="Genomic_DNA"/>
</dbReference>
<reference evidence="10 11" key="1">
    <citation type="submission" date="2018-11" db="EMBL/GenBank/DDBJ databases">
        <authorList>
            <person name="Zhou Z."/>
            <person name="Wang G."/>
        </authorList>
    </citation>
    <scope>NUCLEOTIDE SEQUENCE [LARGE SCALE GENOMIC DNA]</scope>
    <source>
        <strain evidence="10 11">KCTC52004</strain>
    </source>
</reference>
<evidence type="ECO:0000256" key="6">
    <source>
        <dbReference type="ARBA" id="ARBA00022840"/>
    </source>
</evidence>
<evidence type="ECO:0000256" key="3">
    <source>
        <dbReference type="ARBA" id="ARBA00013882"/>
    </source>
</evidence>
<organism evidence="10 11">
    <name type="scientific">Larkinella rosea</name>
    <dbReference type="NCBI Taxonomy" id="2025312"/>
    <lineage>
        <taxon>Bacteria</taxon>
        <taxon>Pseudomonadati</taxon>
        <taxon>Bacteroidota</taxon>
        <taxon>Cytophagia</taxon>
        <taxon>Cytophagales</taxon>
        <taxon>Spirosomataceae</taxon>
        <taxon>Larkinella</taxon>
    </lineage>
</organism>
<name>A0A3P1BIA1_9BACT</name>
<sequence>MFDSTASNLTSQQSWVHLIQDHDAIRLLEITILPPYLNTCRWFAGKARQQSYFRIQFVHDIPFISGPETDEKAFLVILKVGYLDGETESYLLPLSFVELGQPDTPEILPKGIITGAVFNQKRGLVVDAIYDERFRGALYFNLVNQQVLLQKTGQLTFHRGRGLADDDSTGEVTSRVLPVDSSNSALVFSVPGQGEKYFLKLYRKLFQETNPEVELVSFLTEKSQFSHIPAYAGSVVWEQEGVPDVTLGMMQRMVENRHDSWNQTGDDLNDFLYAVPHRLFSIKEEVFDRVELLAKRTAQMHLALFNAEPDDSLFSPEPFTDDYREFIIQRFENLLERRYNLLIDNYTKLDPLAQRLAWVFMEAKEMIDEFVDDFRNRPLESLRIRIHGDYHLGQVLVTGTDFIIIDFEGEPESSISERKIKHSPLKDVAGAIRSYHYAVSAKLFGSVETAGIEPDHLQRVSERWFKLIRDTFMDAYLETIGSPHPLFKNSSEVNFLLLIYLLEKAVYELGYEINYRPAWVKIPLKGIMDVIREIEKIRIADPARDSELPRLQMGLLQPKKE</sequence>
<proteinExistence type="inferred from homology"/>
<accession>A0A3P1BIA1</accession>
<dbReference type="EC" id="2.7.1.175" evidence="2"/>
<dbReference type="SUPFAM" id="SSF56112">
    <property type="entry name" value="Protein kinase-like (PK-like)"/>
    <property type="match status" value="1"/>
</dbReference>
<evidence type="ECO:0000256" key="7">
    <source>
        <dbReference type="ARBA" id="ARBA00031251"/>
    </source>
</evidence>
<dbReference type="Pfam" id="PF18085">
    <property type="entry name" value="Mak_N_cap"/>
    <property type="match status" value="1"/>
</dbReference>
<feature type="domain" description="Maltokinase N-terminal cap" evidence="9">
    <location>
        <begin position="36"/>
        <end position="131"/>
    </location>
</feature>
<evidence type="ECO:0000256" key="5">
    <source>
        <dbReference type="ARBA" id="ARBA00022741"/>
    </source>
</evidence>
<evidence type="ECO:0000313" key="10">
    <source>
        <dbReference type="EMBL" id="RRB00819.1"/>
    </source>
</evidence>
<keyword evidence="11" id="KW-1185">Reference proteome</keyword>
<keyword evidence="4" id="KW-0808">Transferase</keyword>
<evidence type="ECO:0000256" key="8">
    <source>
        <dbReference type="ARBA" id="ARBA00049067"/>
    </source>
</evidence>
<gene>
    <name evidence="10" type="ORF">EHT25_21740</name>
</gene>
<dbReference type="InterPro" id="IPR011009">
    <property type="entry name" value="Kinase-like_dom_sf"/>
</dbReference>
<comment type="similarity">
    <text evidence="1">Belongs to the aminoglycoside phosphotransferase family.</text>
</comment>
<dbReference type="RefSeq" id="WP_124877284.1">
    <property type="nucleotide sequence ID" value="NZ_RQJO01000010.1"/>
</dbReference>
<dbReference type="InterPro" id="IPR012811">
    <property type="entry name" value="TreS_maltokin_C_dom"/>
</dbReference>
<evidence type="ECO:0000313" key="11">
    <source>
        <dbReference type="Proteomes" id="UP000271925"/>
    </source>
</evidence>
<dbReference type="GO" id="GO:0005524">
    <property type="term" value="F:ATP binding"/>
    <property type="evidence" value="ECO:0007669"/>
    <property type="project" value="UniProtKB-KW"/>
</dbReference>
<dbReference type="Proteomes" id="UP000271925">
    <property type="component" value="Unassembled WGS sequence"/>
</dbReference>
<evidence type="ECO:0000259" key="9">
    <source>
        <dbReference type="Pfam" id="PF18085"/>
    </source>
</evidence>
<evidence type="ECO:0000256" key="2">
    <source>
        <dbReference type="ARBA" id="ARBA00011962"/>
    </source>
</evidence>
<keyword evidence="6" id="KW-0067">ATP-binding</keyword>
<dbReference type="GO" id="GO:0016740">
    <property type="term" value="F:transferase activity"/>
    <property type="evidence" value="ECO:0007669"/>
    <property type="project" value="UniProtKB-KW"/>
</dbReference>